<comment type="caution">
    <text evidence="1">The sequence shown here is derived from an EMBL/GenBank/DDBJ whole genome shotgun (WGS) entry which is preliminary data.</text>
</comment>
<organism evidence="1">
    <name type="scientific">marine sediment metagenome</name>
    <dbReference type="NCBI Taxonomy" id="412755"/>
    <lineage>
        <taxon>unclassified sequences</taxon>
        <taxon>metagenomes</taxon>
        <taxon>ecological metagenomes</taxon>
    </lineage>
</organism>
<dbReference type="AlphaFoldDB" id="X0SW26"/>
<proteinExistence type="predicted"/>
<accession>X0SW26</accession>
<evidence type="ECO:0000313" key="1">
    <source>
        <dbReference type="EMBL" id="GAF85194.1"/>
    </source>
</evidence>
<name>X0SW26_9ZZZZ</name>
<sequence length="152" mass="17152">MTSTMQDTLSKYADDAELKIIELDENRITISVSLPSCGGETWLIRSDDVVHLDMSPFITLGHIEFGGLSLLPPSYIDSRDIDYGGERENYRVLRLVDVDDKDGYLVLYGNEEIIIKGTVLGLLPKRVSRLTERIRRLRTRSRLSLAMSAFGT</sequence>
<reference evidence="1" key="1">
    <citation type="journal article" date="2014" name="Front. Microbiol.">
        <title>High frequency of phylogenetically diverse reductive dehalogenase-homologous genes in deep subseafloor sedimentary metagenomes.</title>
        <authorList>
            <person name="Kawai M."/>
            <person name="Futagami T."/>
            <person name="Toyoda A."/>
            <person name="Takaki Y."/>
            <person name="Nishi S."/>
            <person name="Hori S."/>
            <person name="Arai W."/>
            <person name="Tsubouchi T."/>
            <person name="Morono Y."/>
            <person name="Uchiyama I."/>
            <person name="Ito T."/>
            <person name="Fujiyama A."/>
            <person name="Inagaki F."/>
            <person name="Takami H."/>
        </authorList>
    </citation>
    <scope>NUCLEOTIDE SEQUENCE</scope>
    <source>
        <strain evidence="1">Expedition CK06-06</strain>
    </source>
</reference>
<protein>
    <submittedName>
        <fullName evidence="1">Uncharacterized protein</fullName>
    </submittedName>
</protein>
<dbReference type="EMBL" id="BARS01004975">
    <property type="protein sequence ID" value="GAF85194.1"/>
    <property type="molecule type" value="Genomic_DNA"/>
</dbReference>
<gene>
    <name evidence="1" type="ORF">S01H1_09732</name>
</gene>